<dbReference type="EMBL" id="JANBOH010000033">
    <property type="protein sequence ID" value="KAJ1647307.1"/>
    <property type="molecule type" value="Genomic_DNA"/>
</dbReference>
<dbReference type="InterPro" id="IPR019605">
    <property type="entry name" value="Misato_II_tubulin-like"/>
</dbReference>
<evidence type="ECO:0000256" key="5">
    <source>
        <dbReference type="SAM" id="MobiDB-lite"/>
    </source>
</evidence>
<accession>A0A9W7XQ67</accession>
<comment type="function">
    <text evidence="1">Involved in the partitioning of the mitochondrial organelle and mitochondrial DNA (mtDNA) inheritance.</text>
</comment>
<name>A0A9W7XQ67_9FUNG</name>
<feature type="region of interest" description="Disordered" evidence="5">
    <location>
        <begin position="75"/>
        <end position="98"/>
    </location>
</feature>
<sequence length="507" mass="55595">MKEVITLQFGEQANYAGTHYWNLMHAATSEDADASLALETLYCECNEQLDSAQTRKIQLSAPRLLAYDRAGNYASRGEDSNANDNDNNNNNGVDVDVDVDVDVEYSSGREKRDKGNGRVAQGVEAAWNGQNIEIHRQHQRRKTSLAAAASESGIRYWTDYSDLRYHPRTLNSVSGLEFGSSLGEMNTFIEGQRVFVGEDSREEVLEGRFRAFAEECDLIQGFQVLADAYGGFAGYASAYLQRVREEYPKSPIVLYSVCAGCEDSMGTAQQTDVSVAVATALGQEVSMSVPLFAPPRLDRPDLGVSLDFGSQFQTSAFAAANVAQWSYSLLARSRTMDEVVDQATHQGFYRIAESLLAPRLEISGDSASTRSSVSDLVRDRFVACSSVRVDSIESLAGQLFVDRGTAVTRLVADMLPRSAYVDNGRAVALPKAFPSIFGGPQRAESGKLASVGVAGLLCSTSGSEARLQRLHSSLKTEQSRHLKDYERDDIRELRYALDSCIDRYSSI</sequence>
<keyword evidence="9" id="KW-1185">Reference proteome</keyword>
<dbReference type="SUPFAM" id="SSF52490">
    <property type="entry name" value="Tubulin nucleotide-binding domain-like"/>
    <property type="match status" value="1"/>
</dbReference>
<dbReference type="Gene3D" id="3.40.50.1440">
    <property type="entry name" value="Tubulin/FtsZ, GTPase domain"/>
    <property type="match status" value="1"/>
</dbReference>
<feature type="domain" description="Misato Segment II tubulin-like" evidence="6">
    <location>
        <begin position="2"/>
        <end position="92"/>
    </location>
</feature>
<dbReference type="AlphaFoldDB" id="A0A9W7XQ67"/>
<dbReference type="InterPro" id="IPR049942">
    <property type="entry name" value="DML1/Misato"/>
</dbReference>
<dbReference type="GO" id="GO:0005739">
    <property type="term" value="C:mitochondrion"/>
    <property type="evidence" value="ECO:0007669"/>
    <property type="project" value="UniProtKB-SubCell"/>
</dbReference>
<keyword evidence="4" id="KW-0496">Mitochondrion</keyword>
<dbReference type="Pfam" id="PF14881">
    <property type="entry name" value="Tubulin_3"/>
    <property type="match status" value="1"/>
</dbReference>
<evidence type="ECO:0000259" key="6">
    <source>
        <dbReference type="Pfam" id="PF10644"/>
    </source>
</evidence>
<reference evidence="8" key="1">
    <citation type="submission" date="2022-07" db="EMBL/GenBank/DDBJ databases">
        <title>Phylogenomic reconstructions and comparative analyses of Kickxellomycotina fungi.</title>
        <authorList>
            <person name="Reynolds N.K."/>
            <person name="Stajich J.E."/>
            <person name="Barry K."/>
            <person name="Grigoriev I.V."/>
            <person name="Crous P."/>
            <person name="Smith M.E."/>
        </authorList>
    </citation>
    <scope>NUCLEOTIDE SEQUENCE</scope>
    <source>
        <strain evidence="8">NBRC 105413</strain>
    </source>
</reference>
<dbReference type="InterPro" id="IPR029209">
    <property type="entry name" value="DML1/Misato_tubulin"/>
</dbReference>
<evidence type="ECO:0000259" key="7">
    <source>
        <dbReference type="Pfam" id="PF14881"/>
    </source>
</evidence>
<feature type="domain" description="DML1/Misato tubulin" evidence="7">
    <location>
        <begin position="149"/>
        <end position="322"/>
    </location>
</feature>
<comment type="subcellular location">
    <subcellularLocation>
        <location evidence="2">Mitochondrion</location>
    </subcellularLocation>
</comment>
<evidence type="ECO:0000256" key="1">
    <source>
        <dbReference type="ARBA" id="ARBA00003757"/>
    </source>
</evidence>
<protein>
    <submittedName>
        <fullName evidence="8">MtDNA inheritance, partitioning of the mitochondrial organelle</fullName>
    </submittedName>
</protein>
<dbReference type="GO" id="GO:0007005">
    <property type="term" value="P:mitochondrion organization"/>
    <property type="evidence" value="ECO:0007669"/>
    <property type="project" value="InterPro"/>
</dbReference>
<proteinExistence type="inferred from homology"/>
<dbReference type="Pfam" id="PF10644">
    <property type="entry name" value="Misat_Tub_SegII"/>
    <property type="match status" value="1"/>
</dbReference>
<evidence type="ECO:0000256" key="2">
    <source>
        <dbReference type="ARBA" id="ARBA00004173"/>
    </source>
</evidence>
<comment type="caution">
    <text evidence="8">The sequence shown here is derived from an EMBL/GenBank/DDBJ whole genome shotgun (WGS) entry which is preliminary data.</text>
</comment>
<evidence type="ECO:0000256" key="3">
    <source>
        <dbReference type="ARBA" id="ARBA00008507"/>
    </source>
</evidence>
<gene>
    <name evidence="8" type="primary">DML1</name>
    <name evidence="8" type="ORF">LPJ64_001288</name>
</gene>
<evidence type="ECO:0000313" key="9">
    <source>
        <dbReference type="Proteomes" id="UP001145021"/>
    </source>
</evidence>
<evidence type="ECO:0000313" key="8">
    <source>
        <dbReference type="EMBL" id="KAJ1647307.1"/>
    </source>
</evidence>
<dbReference type="PANTHER" id="PTHR13391">
    <property type="entry name" value="MITOCHONDRIAL DISTRIBUTION REGULATOR MISATO"/>
    <property type="match status" value="1"/>
</dbReference>
<dbReference type="Proteomes" id="UP001145021">
    <property type="component" value="Unassembled WGS sequence"/>
</dbReference>
<organism evidence="8 9">
    <name type="scientific">Coemansia asiatica</name>
    <dbReference type="NCBI Taxonomy" id="1052880"/>
    <lineage>
        <taxon>Eukaryota</taxon>
        <taxon>Fungi</taxon>
        <taxon>Fungi incertae sedis</taxon>
        <taxon>Zoopagomycota</taxon>
        <taxon>Kickxellomycotina</taxon>
        <taxon>Kickxellomycetes</taxon>
        <taxon>Kickxellales</taxon>
        <taxon>Kickxellaceae</taxon>
        <taxon>Coemansia</taxon>
    </lineage>
</organism>
<feature type="compositionally biased region" description="Low complexity" evidence="5">
    <location>
        <begin position="83"/>
        <end position="94"/>
    </location>
</feature>
<evidence type="ECO:0000256" key="4">
    <source>
        <dbReference type="ARBA" id="ARBA00023128"/>
    </source>
</evidence>
<dbReference type="InterPro" id="IPR036525">
    <property type="entry name" value="Tubulin/FtsZ_GTPase_sf"/>
</dbReference>
<dbReference type="PANTHER" id="PTHR13391:SF0">
    <property type="entry name" value="PROTEIN MISATO HOMOLOG 1"/>
    <property type="match status" value="1"/>
</dbReference>
<comment type="similarity">
    <text evidence="3">Belongs to the misato family.</text>
</comment>